<accession>A0A926EHI4</accession>
<sequence>MITVAVNNNLASSKYALQLIQNASIYNGLKLAHITPNETVVYYNNKKIPLRDYIEQIKLHKHPDLLIVELSKEAMEKAIYENIKFNIALFFEDTSYDRKYLFNRGVLPSKLLNMIKANYYIIPESYHKKNKKYITYGWSDDASVSATSAEIQIDGSLNVQCCIKSCMPTLEGAATTLREFGIEVPFNDVEATLAAVATLIIYGIRLNEN</sequence>
<keyword evidence="2" id="KW-1185">Reference proteome</keyword>
<gene>
    <name evidence="1" type="ORF">H8718_03815</name>
</gene>
<organism evidence="1 2">
    <name type="scientific">Zhenhengia yiwuensis</name>
    <dbReference type="NCBI Taxonomy" id="2763666"/>
    <lineage>
        <taxon>Bacteria</taxon>
        <taxon>Bacillati</taxon>
        <taxon>Bacillota</taxon>
        <taxon>Clostridia</taxon>
        <taxon>Lachnospirales</taxon>
        <taxon>Lachnospiraceae</taxon>
        <taxon>Zhenhengia</taxon>
    </lineage>
</organism>
<proteinExistence type="predicted"/>
<dbReference type="EMBL" id="JACRSY010000004">
    <property type="protein sequence ID" value="MBC8578655.1"/>
    <property type="molecule type" value="Genomic_DNA"/>
</dbReference>
<comment type="caution">
    <text evidence="1">The sequence shown here is derived from an EMBL/GenBank/DDBJ whole genome shotgun (WGS) entry which is preliminary data.</text>
</comment>
<protein>
    <submittedName>
        <fullName evidence="1">Uncharacterized protein</fullName>
    </submittedName>
</protein>
<dbReference type="RefSeq" id="WP_177670141.1">
    <property type="nucleotide sequence ID" value="NZ_JACRSY010000004.1"/>
</dbReference>
<dbReference type="Proteomes" id="UP000655830">
    <property type="component" value="Unassembled WGS sequence"/>
</dbReference>
<name>A0A926EHI4_9FIRM</name>
<reference evidence="1" key="1">
    <citation type="submission" date="2020-08" db="EMBL/GenBank/DDBJ databases">
        <title>Genome public.</title>
        <authorList>
            <person name="Liu C."/>
            <person name="Sun Q."/>
        </authorList>
    </citation>
    <scope>NUCLEOTIDE SEQUENCE</scope>
    <source>
        <strain evidence="1">NSJ-12</strain>
    </source>
</reference>
<evidence type="ECO:0000313" key="2">
    <source>
        <dbReference type="Proteomes" id="UP000655830"/>
    </source>
</evidence>
<dbReference type="AlphaFoldDB" id="A0A926EHI4"/>
<evidence type="ECO:0000313" key="1">
    <source>
        <dbReference type="EMBL" id="MBC8578655.1"/>
    </source>
</evidence>